<accession>A0ABX1CAK7</accession>
<evidence type="ECO:0008006" key="4">
    <source>
        <dbReference type="Google" id="ProtNLM"/>
    </source>
</evidence>
<proteinExistence type="predicted"/>
<evidence type="ECO:0000313" key="2">
    <source>
        <dbReference type="EMBL" id="NJQ14953.1"/>
    </source>
</evidence>
<organism evidence="2 3">
    <name type="scientific">Streptomyces bohaiensis</name>
    <dbReference type="NCBI Taxonomy" id="1431344"/>
    <lineage>
        <taxon>Bacteria</taxon>
        <taxon>Bacillati</taxon>
        <taxon>Actinomycetota</taxon>
        <taxon>Actinomycetes</taxon>
        <taxon>Kitasatosporales</taxon>
        <taxon>Streptomycetaceae</taxon>
        <taxon>Streptomyces</taxon>
    </lineage>
</organism>
<reference evidence="2 3" key="1">
    <citation type="submission" date="2020-03" db="EMBL/GenBank/DDBJ databases">
        <title>Draft genome of Streptomyces sp. ventii, isolated from the Axial Seamount in the Pacific Ocean, and resequencing of the two type strains Streptomyces lonarensis strain NCL 716 and Streptomyces bohaiensis strain 11A07.</title>
        <authorList>
            <person name="Loughran R.M."/>
            <person name="Pfannmuller K.M."/>
            <person name="Wasson B.J."/>
            <person name="Deadmond M.C."/>
            <person name="Paddock B.E."/>
            <person name="Koyack M.J."/>
            <person name="Gallegos D.A."/>
            <person name="Mitchell E.A."/>
            <person name="Ushijima B."/>
            <person name="Saw J.H."/>
            <person name="Mcphail K.L."/>
            <person name="Videau P."/>
        </authorList>
    </citation>
    <scope>NUCLEOTIDE SEQUENCE [LARGE SCALE GENOMIC DNA]</scope>
    <source>
        <strain evidence="2 3">11A07</strain>
    </source>
</reference>
<comment type="caution">
    <text evidence="2">The sequence shown here is derived from an EMBL/GenBank/DDBJ whole genome shotgun (WGS) entry which is preliminary data.</text>
</comment>
<dbReference type="Proteomes" id="UP000727056">
    <property type="component" value="Unassembled WGS sequence"/>
</dbReference>
<dbReference type="RefSeq" id="WP_168087735.1">
    <property type="nucleotide sequence ID" value="NZ_BHZH01000319.1"/>
</dbReference>
<keyword evidence="3" id="KW-1185">Reference proteome</keyword>
<dbReference type="PROSITE" id="PS51257">
    <property type="entry name" value="PROKAR_LIPOPROTEIN"/>
    <property type="match status" value="1"/>
</dbReference>
<gene>
    <name evidence="2" type="ORF">HCN52_08340</name>
</gene>
<protein>
    <recommendedName>
        <fullName evidence="4">Lipoprotein</fullName>
    </recommendedName>
</protein>
<dbReference type="EMBL" id="JAAVJC010000046">
    <property type="protein sequence ID" value="NJQ14953.1"/>
    <property type="molecule type" value="Genomic_DNA"/>
</dbReference>
<sequence length="180" mass="18349">MRAKRTTRGTARATAAGGAGTAGWLLLSTVLLAGCTVPAPSDASDAADAADAADTSDAAPPPAVEVATAAVHRPEVQQGADEFTAVGPVRGHHHLGAVPLVAGASWLAVNCRSDGPRQAVTVEVEQVTEVGVTCEREETTSFLTRLDLTAEEAGSAQLTVHGPEGVEWYVAFQLPDGAVD</sequence>
<name>A0ABX1CAK7_9ACTN</name>
<feature type="region of interest" description="Disordered" evidence="1">
    <location>
        <begin position="42"/>
        <end position="61"/>
    </location>
</feature>
<evidence type="ECO:0000256" key="1">
    <source>
        <dbReference type="SAM" id="MobiDB-lite"/>
    </source>
</evidence>
<evidence type="ECO:0000313" key="3">
    <source>
        <dbReference type="Proteomes" id="UP000727056"/>
    </source>
</evidence>